<comment type="caution">
    <text evidence="2">The sequence shown here is derived from an EMBL/GenBank/DDBJ whole genome shotgun (WGS) entry which is preliminary data.</text>
</comment>
<feature type="transmembrane region" description="Helical" evidence="1">
    <location>
        <begin position="48"/>
        <end position="68"/>
    </location>
</feature>
<evidence type="ECO:0008006" key="4">
    <source>
        <dbReference type="Google" id="ProtNLM"/>
    </source>
</evidence>
<name>A0ABR7VGH4_VIRHA</name>
<accession>A0ABR7VGH4</accession>
<keyword evidence="1" id="KW-0472">Membrane</keyword>
<protein>
    <recommendedName>
        <fullName evidence="4">ABC transporter permease</fullName>
    </recommendedName>
</protein>
<keyword evidence="1" id="KW-0812">Transmembrane</keyword>
<keyword evidence="1" id="KW-1133">Transmembrane helix</keyword>
<evidence type="ECO:0000256" key="1">
    <source>
        <dbReference type="SAM" id="Phobius"/>
    </source>
</evidence>
<dbReference type="RefSeq" id="WP_189776434.1">
    <property type="nucleotide sequence ID" value="NZ_JACWEZ010000001.1"/>
</dbReference>
<proteinExistence type="predicted"/>
<dbReference type="EMBL" id="JACWEZ010000001">
    <property type="protein sequence ID" value="MBD1221053.1"/>
    <property type="molecule type" value="Genomic_DNA"/>
</dbReference>
<reference evidence="2 3" key="1">
    <citation type="submission" date="2020-09" db="EMBL/GenBank/DDBJ databases">
        <title>Draft Genome Sequences of Oil-Oxidizing Bacteria Halomonas titanicae, Marinobacter lutaoensis, and Virgibacillus halodenitrificans Isolated from Highly Saline Environments.</title>
        <authorList>
            <person name="Grouzdev D.S."/>
            <person name="Sokolova D.S."/>
            <person name="Semenova E.M."/>
            <person name="Borzenkov I.A."/>
            <person name="Bidzhieva S.K."/>
            <person name="Poltaraus A.B."/>
            <person name="Nazina T.N."/>
        </authorList>
    </citation>
    <scope>NUCLEOTIDE SEQUENCE [LARGE SCALE GENOMIC DNA]</scope>
    <source>
        <strain evidence="2 3">VKM B-3472D</strain>
    </source>
</reference>
<dbReference type="Proteomes" id="UP000621631">
    <property type="component" value="Unassembled WGS sequence"/>
</dbReference>
<sequence>MRKPRTHSANNSPSLNEGLKFFFKSNLTLLILMLLLLTNTFSWKEDRIGLIVMMLTSAELYILLLSILTVIKPIETNKKKIGRFSKPELIGLLLVIIFISIFSLGFTGAELPFPSTIIMLILVMNSMIAFFSLVFHKFSIILYEANVYPENESVTNYVFKYIAIVFSGINYHVQSTLDRMPLLINKLLAAVFLLLLIWENMLLLFYFE</sequence>
<evidence type="ECO:0000313" key="2">
    <source>
        <dbReference type="EMBL" id="MBD1221053.1"/>
    </source>
</evidence>
<feature type="transmembrane region" description="Helical" evidence="1">
    <location>
        <begin position="21"/>
        <end position="42"/>
    </location>
</feature>
<gene>
    <name evidence="2" type="ORF">IC602_00330</name>
</gene>
<evidence type="ECO:0000313" key="3">
    <source>
        <dbReference type="Proteomes" id="UP000621631"/>
    </source>
</evidence>
<keyword evidence="3" id="KW-1185">Reference proteome</keyword>
<feature type="transmembrane region" description="Helical" evidence="1">
    <location>
        <begin position="187"/>
        <end position="207"/>
    </location>
</feature>
<feature type="transmembrane region" description="Helical" evidence="1">
    <location>
        <begin position="115"/>
        <end position="135"/>
    </location>
</feature>
<feature type="transmembrane region" description="Helical" evidence="1">
    <location>
        <begin position="89"/>
        <end position="109"/>
    </location>
</feature>
<organism evidence="2 3">
    <name type="scientific">Virgibacillus halodenitrificans</name>
    <name type="common">Bacillus halodenitrificans</name>
    <dbReference type="NCBI Taxonomy" id="1482"/>
    <lineage>
        <taxon>Bacteria</taxon>
        <taxon>Bacillati</taxon>
        <taxon>Bacillota</taxon>
        <taxon>Bacilli</taxon>
        <taxon>Bacillales</taxon>
        <taxon>Bacillaceae</taxon>
        <taxon>Virgibacillus</taxon>
    </lineage>
</organism>